<keyword evidence="3 4" id="KW-0326">Glycosidase</keyword>
<evidence type="ECO:0000313" key="10">
    <source>
        <dbReference type="Proteomes" id="UP001204015"/>
    </source>
</evidence>
<dbReference type="SMART" id="SM00640">
    <property type="entry name" value="Glyco_32"/>
    <property type="match status" value="1"/>
</dbReference>
<protein>
    <submittedName>
        <fullName evidence="9">DUF4980 domain-containing protein</fullName>
    </submittedName>
</protein>
<evidence type="ECO:0000259" key="7">
    <source>
        <dbReference type="Pfam" id="PF08244"/>
    </source>
</evidence>
<dbReference type="InterPro" id="IPR018053">
    <property type="entry name" value="Glyco_hydro_32_AS"/>
</dbReference>
<dbReference type="SUPFAM" id="SSF75005">
    <property type="entry name" value="Arabinanase/levansucrase/invertase"/>
    <property type="match status" value="1"/>
</dbReference>
<dbReference type="Proteomes" id="UP001204015">
    <property type="component" value="Unassembled WGS sequence"/>
</dbReference>
<evidence type="ECO:0000256" key="3">
    <source>
        <dbReference type="ARBA" id="ARBA00023295"/>
    </source>
</evidence>
<keyword evidence="10" id="KW-1185">Reference proteome</keyword>
<feature type="domain" description="Glycosyl hydrolase family 32 N-terminal" evidence="6">
    <location>
        <begin position="140"/>
        <end position="431"/>
    </location>
</feature>
<dbReference type="InterPro" id="IPR013148">
    <property type="entry name" value="Glyco_hydro_32_N"/>
</dbReference>
<dbReference type="InterPro" id="IPR013189">
    <property type="entry name" value="Glyco_hydro_32_C"/>
</dbReference>
<dbReference type="Gene3D" id="2.60.120.560">
    <property type="entry name" value="Exo-inulinase, domain 1"/>
    <property type="match status" value="1"/>
</dbReference>
<dbReference type="RefSeq" id="WP_252761019.1">
    <property type="nucleotide sequence ID" value="NZ_JAMXLY010000023.1"/>
</dbReference>
<dbReference type="Pfam" id="PF08244">
    <property type="entry name" value="Glyco_hydro_32C"/>
    <property type="match status" value="1"/>
</dbReference>
<dbReference type="InterPro" id="IPR032313">
    <property type="entry name" value="DUF4980"/>
</dbReference>
<dbReference type="PANTHER" id="PTHR42800">
    <property type="entry name" value="EXOINULINASE INUD (AFU_ORTHOLOGUE AFUA_5G00480)"/>
    <property type="match status" value="1"/>
</dbReference>
<dbReference type="CDD" id="cd18622">
    <property type="entry name" value="GH32_Inu-like"/>
    <property type="match status" value="1"/>
</dbReference>
<evidence type="ECO:0000256" key="5">
    <source>
        <dbReference type="SAM" id="SignalP"/>
    </source>
</evidence>
<comment type="caution">
    <text evidence="9">The sequence shown here is derived from an EMBL/GenBank/DDBJ whole genome shotgun (WGS) entry which is preliminary data.</text>
</comment>
<feature type="domain" description="Glycosyl hydrolase family 32 C-terminal" evidence="7">
    <location>
        <begin position="454"/>
        <end position="558"/>
    </location>
</feature>
<evidence type="ECO:0000256" key="1">
    <source>
        <dbReference type="ARBA" id="ARBA00009902"/>
    </source>
</evidence>
<evidence type="ECO:0000256" key="4">
    <source>
        <dbReference type="RuleBase" id="RU362110"/>
    </source>
</evidence>
<dbReference type="EMBL" id="JAMXLY010000023">
    <property type="protein sequence ID" value="MCO6025646.1"/>
    <property type="molecule type" value="Genomic_DNA"/>
</dbReference>
<dbReference type="PROSITE" id="PS00609">
    <property type="entry name" value="GLYCOSYL_HYDROL_F32"/>
    <property type="match status" value="1"/>
</dbReference>
<keyword evidence="5" id="KW-0732">Signal</keyword>
<accession>A0ABT1BX66</accession>
<evidence type="ECO:0000313" key="9">
    <source>
        <dbReference type="EMBL" id="MCO6025646.1"/>
    </source>
</evidence>
<feature type="domain" description="DUF4980" evidence="8">
    <location>
        <begin position="31"/>
        <end position="139"/>
    </location>
</feature>
<dbReference type="InterPro" id="IPR013320">
    <property type="entry name" value="ConA-like_dom_sf"/>
</dbReference>
<sequence length="573" mass="64598">MKYLKICIFTALLTFGCLSADAQAIKVQQLSDNHAMLRVETNSRYLLLPVEEKEDNARVRILKDGHLLQTLNCRLAIDKMDYYVPLELTKSEGNDILLDISFTGNRRFTGSLKDFACWKLMKDSDAFNTANREKFRPSYHHTPLWGWMNDPNGMFYKDGEWHLYYQYNPYGSQWENMTWGHSVSTDLVHWKHLPNAIVPDDLGTIFSGSCVVDSANTAGFGRGTVIAFYTSNGENQVQSMAYSTDNGRTFTKYSGNPIITSDVPDFRDPHVFWNHEAKMWNMILAAGQEMRIYSSGNLKDWTFESSFGQGYGSHAGVWECPDLMELPVSGTNQRKWLLICNINPGGPAGGSATQYFVGQFDGHKFTCESKPETKKWLDYGKDHYATVTFNDAPEGRHVALAWMSNWQYGNQVPTMQYRSANSVPRDLGLYEYQGETYASVSPSKELLGLRGKKISHPTSVCEITAKVKGNCVLTLKNGKGEYVQLAYDAKNRTFSMDRRKSGDTSFSEAFPTKTTAPVNGRISQLRIFIDHSSIEAFDADGKMAMTNLVFPTVPYDKLVVKGKATTRIFSLGK</sequence>
<dbReference type="Pfam" id="PF16352">
    <property type="entry name" value="DUF4980"/>
    <property type="match status" value="1"/>
</dbReference>
<keyword evidence="2 4" id="KW-0378">Hydrolase</keyword>
<dbReference type="Pfam" id="PF00251">
    <property type="entry name" value="Glyco_hydro_32N"/>
    <property type="match status" value="1"/>
</dbReference>
<dbReference type="PROSITE" id="PS51257">
    <property type="entry name" value="PROKAR_LIPOPROTEIN"/>
    <property type="match status" value="1"/>
</dbReference>
<dbReference type="InterPro" id="IPR023296">
    <property type="entry name" value="Glyco_hydro_beta-prop_sf"/>
</dbReference>
<organism evidence="9 10">
    <name type="scientific">Segatella cerevisiae</name>
    <dbReference type="NCBI Taxonomy" id="2053716"/>
    <lineage>
        <taxon>Bacteria</taxon>
        <taxon>Pseudomonadati</taxon>
        <taxon>Bacteroidota</taxon>
        <taxon>Bacteroidia</taxon>
        <taxon>Bacteroidales</taxon>
        <taxon>Prevotellaceae</taxon>
        <taxon>Segatella</taxon>
    </lineage>
</organism>
<reference evidence="9 10" key="1">
    <citation type="submission" date="2022-06" db="EMBL/GenBank/DDBJ databases">
        <title>A taxonomic note on the genus Prevotella: Description of four novel genera and emended description of the genera Hallella and Xylanibacter.</title>
        <authorList>
            <person name="Hitch T.C.A."/>
        </authorList>
    </citation>
    <scope>NUCLEOTIDE SEQUENCE [LARGE SCALE GENOMIC DNA]</scope>
    <source>
        <strain evidence="9 10">DSM 100619</strain>
    </source>
</reference>
<gene>
    <name evidence="9" type="ORF">NG821_07305</name>
</gene>
<feature type="signal peptide" evidence="5">
    <location>
        <begin position="1"/>
        <end position="22"/>
    </location>
</feature>
<comment type="similarity">
    <text evidence="1 4">Belongs to the glycosyl hydrolase 32 family.</text>
</comment>
<dbReference type="PANTHER" id="PTHR42800:SF1">
    <property type="entry name" value="EXOINULINASE INUD (AFU_ORTHOLOGUE AFUA_5G00480)"/>
    <property type="match status" value="1"/>
</dbReference>
<dbReference type="SUPFAM" id="SSF49899">
    <property type="entry name" value="Concanavalin A-like lectins/glucanases"/>
    <property type="match status" value="1"/>
</dbReference>
<evidence type="ECO:0000259" key="8">
    <source>
        <dbReference type="Pfam" id="PF16352"/>
    </source>
</evidence>
<proteinExistence type="inferred from homology"/>
<feature type="chain" id="PRO_5046116894" evidence="5">
    <location>
        <begin position="23"/>
        <end position="573"/>
    </location>
</feature>
<dbReference type="Gene3D" id="2.115.10.20">
    <property type="entry name" value="Glycosyl hydrolase domain, family 43"/>
    <property type="match status" value="1"/>
</dbReference>
<evidence type="ECO:0000256" key="2">
    <source>
        <dbReference type="ARBA" id="ARBA00022801"/>
    </source>
</evidence>
<name>A0ABT1BX66_9BACT</name>
<dbReference type="InterPro" id="IPR001362">
    <property type="entry name" value="Glyco_hydro_32"/>
</dbReference>
<evidence type="ECO:0000259" key="6">
    <source>
        <dbReference type="Pfam" id="PF00251"/>
    </source>
</evidence>